<feature type="region of interest" description="Disordered" evidence="1">
    <location>
        <begin position="320"/>
        <end position="347"/>
    </location>
</feature>
<dbReference type="SUPFAM" id="SSF88874">
    <property type="entry name" value="Receptor-binding domain of short tail fibre protein gp12"/>
    <property type="match status" value="1"/>
</dbReference>
<feature type="region of interest" description="Disordered" evidence="1">
    <location>
        <begin position="285"/>
        <end position="308"/>
    </location>
</feature>
<feature type="compositionally biased region" description="Low complexity" evidence="1">
    <location>
        <begin position="287"/>
        <end position="308"/>
    </location>
</feature>
<evidence type="ECO:0000256" key="1">
    <source>
        <dbReference type="SAM" id="MobiDB-lite"/>
    </source>
</evidence>
<evidence type="ECO:0000259" key="2">
    <source>
        <dbReference type="Pfam" id="PF21939"/>
    </source>
</evidence>
<dbReference type="InterPro" id="IPR053827">
    <property type="entry name" value="Gp10_C"/>
</dbReference>
<protein>
    <submittedName>
        <fullName evidence="3">Baseplate structural protein</fullName>
    </submittedName>
</protein>
<dbReference type="Pfam" id="PF21939">
    <property type="entry name" value="Gp10_C"/>
    <property type="match status" value="1"/>
</dbReference>
<dbReference type="PANTHER" id="PTHR19051:SF32">
    <property type="entry name" value="KERATIN-ASSOCIATED PROTEIN 13-3"/>
    <property type="match status" value="1"/>
</dbReference>
<name>A0A8S5MH74_9CAUD</name>
<proteinExistence type="predicted"/>
<feature type="domain" description="Baseplate structural protein Gp10 C-terminal" evidence="2">
    <location>
        <begin position="215"/>
        <end position="391"/>
    </location>
</feature>
<dbReference type="EMBL" id="BK014901">
    <property type="protein sequence ID" value="DAD81399.1"/>
    <property type="molecule type" value="Genomic_DNA"/>
</dbReference>
<accession>A0A8S5MH74</accession>
<organism evidence="3">
    <name type="scientific">Podoviridae sp. ctqve24</name>
    <dbReference type="NCBI Taxonomy" id="2826580"/>
    <lineage>
        <taxon>Viruses</taxon>
        <taxon>Duplodnaviria</taxon>
        <taxon>Heunggongvirae</taxon>
        <taxon>Uroviricota</taxon>
        <taxon>Caudoviricetes</taxon>
    </lineage>
</organism>
<evidence type="ECO:0000313" key="3">
    <source>
        <dbReference type="EMBL" id="DAD81399.1"/>
    </source>
</evidence>
<dbReference type="PANTHER" id="PTHR19051">
    <property type="entry name" value="KERATIN-ASSOCIATED PROTEIN"/>
    <property type="match status" value="1"/>
</dbReference>
<sequence>MAIEKIIKFSDAIQPADIINEVVDIVNNADLEEFVGASESQAGKKGIVPAPEAGSEDRYLNADGTWKEVKQNLTIYTSLEQIGITPGEETFASIHNALPINSALEYYADPNNNYNNEFYPVATSYFGVLHAVKLNSTKTSFSFYDHDAISGNEFSTLYLSAYDKSFSGSRTTVWKKVAFDSDLTNLSNSVVKSVNGIKPTNGNVTIDIPQSAITLDMVYPVGSIYLSTNATNPTVLFGGTWEAYAQGRVLIGVGEGTDANSAKKTFTGGATGGEYEHKLTTAEMPSHNHTASTNSTGSHTHTGTAASAGAHTHTVRYQNNAGDSDARYPTQDSYGNGGGTINTSSAGAHTHSVTINSAGAHSHTITVSNAGGGDAHNILQPYIGVYMWRRTA</sequence>
<reference evidence="3" key="1">
    <citation type="journal article" date="2021" name="Proc. Natl. Acad. Sci. U.S.A.">
        <title>A Catalog of Tens of Thousands of Viruses from Human Metagenomes Reveals Hidden Associations with Chronic Diseases.</title>
        <authorList>
            <person name="Tisza M.J."/>
            <person name="Buck C.B."/>
        </authorList>
    </citation>
    <scope>NUCLEOTIDE SEQUENCE</scope>
    <source>
        <strain evidence="3">Ctqve24</strain>
    </source>
</reference>